<evidence type="ECO:0000313" key="2">
    <source>
        <dbReference type="Proteomes" id="UP001226160"/>
    </source>
</evidence>
<sequence length="103" mass="11497">MFLVLTSTYLPDHLRGYLSRFLIEVDPGVYVGNISRRVRDNIWKRCAEAIDRGSLTMINSDSSREQGFAVNTLGPQRKNIIDLDGMLLPATLSAVASQNDANR</sequence>
<accession>A0AAP4FAP1</accession>
<dbReference type="Gene3D" id="3.30.70.240">
    <property type="match status" value="1"/>
</dbReference>
<dbReference type="Pfam" id="PF09707">
    <property type="entry name" value="Cas_Cas2CT1978"/>
    <property type="match status" value="1"/>
</dbReference>
<dbReference type="Proteomes" id="UP001226160">
    <property type="component" value="Unassembled WGS sequence"/>
</dbReference>
<dbReference type="NCBIfam" id="TIGR01873">
    <property type="entry name" value="cas_CT1978"/>
    <property type="match status" value="1"/>
</dbReference>
<organism evidence="1 2">
    <name type="scientific">Corynebacterium propinquum</name>
    <dbReference type="NCBI Taxonomy" id="43769"/>
    <lineage>
        <taxon>Bacteria</taxon>
        <taxon>Bacillati</taxon>
        <taxon>Actinomycetota</taxon>
        <taxon>Actinomycetes</taxon>
        <taxon>Mycobacteriales</taxon>
        <taxon>Corynebacteriaceae</taxon>
        <taxon>Corynebacterium</taxon>
    </lineage>
</organism>
<gene>
    <name evidence="1" type="primary">cas2e</name>
    <name evidence="1" type="ORF">QPX54_10600</name>
</gene>
<comment type="caution">
    <text evidence="1">The sequence shown here is derived from an EMBL/GenBank/DDBJ whole genome shotgun (WGS) entry which is preliminary data.</text>
</comment>
<proteinExistence type="predicted"/>
<reference evidence="1" key="1">
    <citation type="submission" date="2023-05" db="EMBL/GenBank/DDBJ databases">
        <title>Metabolic capabilities are highly conserved among human nasal-associated Corynebacterium species in pangenomic analyses.</title>
        <authorList>
            <person name="Tran T.H."/>
            <person name="Roberts A.Q."/>
            <person name="Escapa I.F."/>
            <person name="Gao W."/>
            <person name="Conlan S."/>
            <person name="Kong H."/>
            <person name="Segre J.A."/>
            <person name="Kelly M.S."/>
            <person name="Lemon K.P."/>
        </authorList>
    </citation>
    <scope>NUCLEOTIDE SEQUENCE</scope>
    <source>
        <strain evidence="1">KPL2654</strain>
    </source>
</reference>
<dbReference type="CDD" id="cd09755">
    <property type="entry name" value="Cas2_I-E"/>
    <property type="match status" value="1"/>
</dbReference>
<dbReference type="InterPro" id="IPR010152">
    <property type="entry name" value="CRISPR-assoc_prot_Cas2_sub"/>
</dbReference>
<dbReference type="RefSeq" id="WP_049149155.1">
    <property type="nucleotide sequence ID" value="NZ_CP100364.1"/>
</dbReference>
<protein>
    <submittedName>
        <fullName evidence="1">Type I-E CRISPR-associated endoribonuclease Cas2e</fullName>
    </submittedName>
</protein>
<dbReference type="EMBL" id="JASNVP010000011">
    <property type="protein sequence ID" value="MDK4326948.1"/>
    <property type="molecule type" value="Genomic_DNA"/>
</dbReference>
<evidence type="ECO:0000313" key="1">
    <source>
        <dbReference type="EMBL" id="MDK4326948.1"/>
    </source>
</evidence>
<dbReference type="AlphaFoldDB" id="A0AAP4FAP1"/>
<name>A0AAP4FAP1_9CORY</name>